<dbReference type="Proteomes" id="UP000760819">
    <property type="component" value="Unassembled WGS sequence"/>
</dbReference>
<protein>
    <submittedName>
        <fullName evidence="2">Class I SAM-dependent methyltransferase</fullName>
    </submittedName>
</protein>
<feature type="domain" description="Methyltransferase type 11" evidence="1">
    <location>
        <begin position="94"/>
        <end position="161"/>
    </location>
</feature>
<dbReference type="PANTHER" id="PTHR43591:SF24">
    <property type="entry name" value="2-METHOXY-6-POLYPRENYL-1,4-BENZOQUINOL METHYLASE, MITOCHONDRIAL"/>
    <property type="match status" value="1"/>
</dbReference>
<dbReference type="AlphaFoldDB" id="A0A955I7A3"/>
<proteinExistence type="predicted"/>
<comment type="caution">
    <text evidence="2">The sequence shown here is derived from an EMBL/GenBank/DDBJ whole genome shotgun (WGS) entry which is preliminary data.</text>
</comment>
<name>A0A955I7A3_9BACT</name>
<accession>A0A955I7A3</accession>
<dbReference type="PANTHER" id="PTHR43591">
    <property type="entry name" value="METHYLTRANSFERASE"/>
    <property type="match status" value="1"/>
</dbReference>
<evidence type="ECO:0000313" key="3">
    <source>
        <dbReference type="Proteomes" id="UP000760819"/>
    </source>
</evidence>
<dbReference type="GO" id="GO:0008757">
    <property type="term" value="F:S-adenosylmethionine-dependent methyltransferase activity"/>
    <property type="evidence" value="ECO:0007669"/>
    <property type="project" value="InterPro"/>
</dbReference>
<keyword evidence="2" id="KW-0808">Transferase</keyword>
<dbReference type="SUPFAM" id="SSF53335">
    <property type="entry name" value="S-adenosyl-L-methionine-dependent methyltransferases"/>
    <property type="match status" value="1"/>
</dbReference>
<dbReference type="Gene3D" id="3.40.50.150">
    <property type="entry name" value="Vaccinia Virus protein VP39"/>
    <property type="match status" value="1"/>
</dbReference>
<evidence type="ECO:0000259" key="1">
    <source>
        <dbReference type="Pfam" id="PF08241"/>
    </source>
</evidence>
<reference evidence="2" key="2">
    <citation type="journal article" date="2021" name="Microbiome">
        <title>Successional dynamics and alternative stable states in a saline activated sludge microbial community over 9 years.</title>
        <authorList>
            <person name="Wang Y."/>
            <person name="Ye J."/>
            <person name="Ju F."/>
            <person name="Liu L."/>
            <person name="Boyd J.A."/>
            <person name="Deng Y."/>
            <person name="Parks D.H."/>
            <person name="Jiang X."/>
            <person name="Yin X."/>
            <person name="Woodcroft B.J."/>
            <person name="Tyson G.W."/>
            <person name="Hugenholtz P."/>
            <person name="Polz M.F."/>
            <person name="Zhang T."/>
        </authorList>
    </citation>
    <scope>NUCLEOTIDE SEQUENCE</scope>
    <source>
        <strain evidence="2">HKST-UBA12</strain>
    </source>
</reference>
<sequence length="276" mass="30575">MGDPNKVAKAVYGSSGANLSLGQKTFNLVFGNYPEQYEHVVARSRAKIDQYRDMVGLIPRPEQGRSSFILEPGPSMLPLLESALRSAGWEEGTYSVVKIDKYSEMTAGGSNVIIADFERLPIADNSVDVVFISSVLLYISDKEAAISEAYRIVRPGGRIIVSELDGNVDASTLSSRVMLYEINSIWNDINESMRGTNNLLIKIRFYKAIIERFGPNIRYMIGAILRNILVLKDMEELPGFSAEGLECLLSFSGFSGIDTYRTYADSYHLVVGEKEG</sequence>
<dbReference type="EMBL" id="JAGQLI010000112">
    <property type="protein sequence ID" value="MCA9379214.1"/>
    <property type="molecule type" value="Genomic_DNA"/>
</dbReference>
<dbReference type="InterPro" id="IPR013216">
    <property type="entry name" value="Methyltransf_11"/>
</dbReference>
<gene>
    <name evidence="2" type="ORF">KC640_02190</name>
</gene>
<dbReference type="CDD" id="cd02440">
    <property type="entry name" value="AdoMet_MTases"/>
    <property type="match status" value="1"/>
</dbReference>
<dbReference type="GO" id="GO:0032259">
    <property type="term" value="P:methylation"/>
    <property type="evidence" value="ECO:0007669"/>
    <property type="project" value="UniProtKB-KW"/>
</dbReference>
<dbReference type="InterPro" id="IPR029063">
    <property type="entry name" value="SAM-dependent_MTases_sf"/>
</dbReference>
<reference evidence="2" key="1">
    <citation type="submission" date="2020-04" db="EMBL/GenBank/DDBJ databases">
        <authorList>
            <person name="Zhang T."/>
        </authorList>
    </citation>
    <scope>NUCLEOTIDE SEQUENCE</scope>
    <source>
        <strain evidence="2">HKST-UBA12</strain>
    </source>
</reference>
<keyword evidence="2" id="KW-0489">Methyltransferase</keyword>
<evidence type="ECO:0000313" key="2">
    <source>
        <dbReference type="EMBL" id="MCA9379214.1"/>
    </source>
</evidence>
<dbReference type="Pfam" id="PF08241">
    <property type="entry name" value="Methyltransf_11"/>
    <property type="match status" value="1"/>
</dbReference>
<organism evidence="2 3">
    <name type="scientific">Candidatus Dojkabacteria bacterium</name>
    <dbReference type="NCBI Taxonomy" id="2099670"/>
    <lineage>
        <taxon>Bacteria</taxon>
        <taxon>Candidatus Dojkabacteria</taxon>
    </lineage>
</organism>